<keyword evidence="3" id="KW-0238">DNA-binding</keyword>
<dbReference type="InterPro" id="IPR058163">
    <property type="entry name" value="LysR-type_TF_proteobact-type"/>
</dbReference>
<dbReference type="Pfam" id="PF00126">
    <property type="entry name" value="HTH_1"/>
    <property type="match status" value="1"/>
</dbReference>
<dbReference type="Proteomes" id="UP001501343">
    <property type="component" value="Unassembled WGS sequence"/>
</dbReference>
<organism evidence="6 7">
    <name type="scientific">Microbacterium aoyamense</name>
    <dbReference type="NCBI Taxonomy" id="344166"/>
    <lineage>
        <taxon>Bacteria</taxon>
        <taxon>Bacillati</taxon>
        <taxon>Actinomycetota</taxon>
        <taxon>Actinomycetes</taxon>
        <taxon>Micrococcales</taxon>
        <taxon>Microbacteriaceae</taxon>
        <taxon>Microbacterium</taxon>
    </lineage>
</organism>
<dbReference type="Gene3D" id="1.10.10.10">
    <property type="entry name" value="Winged helix-like DNA-binding domain superfamily/Winged helix DNA-binding domain"/>
    <property type="match status" value="1"/>
</dbReference>
<comment type="similarity">
    <text evidence="1">Belongs to the LysR transcriptional regulatory family.</text>
</comment>
<keyword evidence="2" id="KW-0805">Transcription regulation</keyword>
<dbReference type="SUPFAM" id="SSF53850">
    <property type="entry name" value="Periplasmic binding protein-like II"/>
    <property type="match status" value="1"/>
</dbReference>
<evidence type="ECO:0000259" key="5">
    <source>
        <dbReference type="PROSITE" id="PS50931"/>
    </source>
</evidence>
<dbReference type="InterPro" id="IPR036388">
    <property type="entry name" value="WH-like_DNA-bd_sf"/>
</dbReference>
<dbReference type="PROSITE" id="PS50931">
    <property type="entry name" value="HTH_LYSR"/>
    <property type="match status" value="1"/>
</dbReference>
<keyword evidence="4" id="KW-0804">Transcription</keyword>
<dbReference type="Pfam" id="PF03466">
    <property type="entry name" value="LysR_substrate"/>
    <property type="match status" value="1"/>
</dbReference>
<dbReference type="Gene3D" id="3.40.190.290">
    <property type="match status" value="1"/>
</dbReference>
<dbReference type="RefSeq" id="WP_248145102.1">
    <property type="nucleotide sequence ID" value="NZ_BAAAOF010000002.1"/>
</dbReference>
<protein>
    <submittedName>
        <fullName evidence="6">LysR family transcriptional regulator</fullName>
    </submittedName>
</protein>
<dbReference type="PANTHER" id="PTHR30537:SF5">
    <property type="entry name" value="HTH-TYPE TRANSCRIPTIONAL ACTIVATOR TTDR-RELATED"/>
    <property type="match status" value="1"/>
</dbReference>
<evidence type="ECO:0000256" key="3">
    <source>
        <dbReference type="ARBA" id="ARBA00023125"/>
    </source>
</evidence>
<reference evidence="7" key="1">
    <citation type="journal article" date="2019" name="Int. J. Syst. Evol. Microbiol.">
        <title>The Global Catalogue of Microorganisms (GCM) 10K type strain sequencing project: providing services to taxonomists for standard genome sequencing and annotation.</title>
        <authorList>
            <consortium name="The Broad Institute Genomics Platform"/>
            <consortium name="The Broad Institute Genome Sequencing Center for Infectious Disease"/>
            <person name="Wu L."/>
            <person name="Ma J."/>
        </authorList>
    </citation>
    <scope>NUCLEOTIDE SEQUENCE [LARGE SCALE GENOMIC DNA]</scope>
    <source>
        <strain evidence="7">JCM 14900</strain>
    </source>
</reference>
<evidence type="ECO:0000256" key="4">
    <source>
        <dbReference type="ARBA" id="ARBA00023163"/>
    </source>
</evidence>
<dbReference type="CDD" id="cd08422">
    <property type="entry name" value="PBP2_CrgA_like"/>
    <property type="match status" value="1"/>
</dbReference>
<dbReference type="InterPro" id="IPR036390">
    <property type="entry name" value="WH_DNA-bd_sf"/>
</dbReference>
<gene>
    <name evidence="6" type="ORF">GCM10009775_05140</name>
</gene>
<dbReference type="EMBL" id="BAAAOF010000002">
    <property type="protein sequence ID" value="GAA1915599.1"/>
    <property type="molecule type" value="Genomic_DNA"/>
</dbReference>
<evidence type="ECO:0000313" key="6">
    <source>
        <dbReference type="EMBL" id="GAA1915599.1"/>
    </source>
</evidence>
<comment type="caution">
    <text evidence="6">The sequence shown here is derived from an EMBL/GenBank/DDBJ whole genome shotgun (WGS) entry which is preliminary data.</text>
</comment>
<dbReference type="InterPro" id="IPR005119">
    <property type="entry name" value="LysR_subst-bd"/>
</dbReference>
<feature type="domain" description="HTH lysR-type" evidence="5">
    <location>
        <begin position="1"/>
        <end position="59"/>
    </location>
</feature>
<evidence type="ECO:0000256" key="1">
    <source>
        <dbReference type="ARBA" id="ARBA00009437"/>
    </source>
</evidence>
<keyword evidence="7" id="KW-1185">Reference proteome</keyword>
<dbReference type="InterPro" id="IPR000847">
    <property type="entry name" value="LysR_HTH_N"/>
</dbReference>
<evidence type="ECO:0000256" key="2">
    <source>
        <dbReference type="ARBA" id="ARBA00023015"/>
    </source>
</evidence>
<sequence length="300" mass="33365">MDRLVVMRTFATVARSSTFSVAALELGISPSLVSRHVADLEEQLGVRLVNRTPRSLTLTPEGIEYATFCERILQEIEDADAALTPSAQDSAEGHLSVISPKWIGLMDLGTAIGAFVEKHPRMRMRFELGGISDRPYDFLDRGFDVAFHARDPRDSRVRVRRITELPFVLAGSADYLRRRGTPREVNDLNTHELIAHTNDAAWRLGEGKDLVHYKVQNAVVTTNAYLVIEQLVESGRGIGLIPRLSARRALASGSVVEVLPQLPPQPRSLYAVHGPGGQTPERVKIFLDFMTAWFRARNST</sequence>
<name>A0ABP5AJG2_9MICO</name>
<dbReference type="PANTHER" id="PTHR30537">
    <property type="entry name" value="HTH-TYPE TRANSCRIPTIONAL REGULATOR"/>
    <property type="match status" value="1"/>
</dbReference>
<dbReference type="SUPFAM" id="SSF46785">
    <property type="entry name" value="Winged helix' DNA-binding domain"/>
    <property type="match status" value="1"/>
</dbReference>
<proteinExistence type="inferred from homology"/>
<accession>A0ABP5AJG2</accession>
<evidence type="ECO:0000313" key="7">
    <source>
        <dbReference type="Proteomes" id="UP001501343"/>
    </source>
</evidence>